<keyword evidence="1" id="KW-0472">Membrane</keyword>
<keyword evidence="3" id="KW-1185">Reference proteome</keyword>
<name>A0A8X8DJU3_POPTO</name>
<dbReference type="EMBL" id="JAAWWB010000001">
    <property type="protein sequence ID" value="KAG6793207.1"/>
    <property type="molecule type" value="Genomic_DNA"/>
</dbReference>
<protein>
    <submittedName>
        <fullName evidence="2">Uncharacterized protein</fullName>
    </submittedName>
</protein>
<sequence length="167" mass="18712">MPLQAMKPSTTVSPIIALEKIQPALPPPNDDEAAPQNLPSNEGTHSYFVVRIGTCILLMDHSFPVNVWAELAEPRARILSAGIAQGNCSVTQELAGNAKFQRILIVHIALCLDYRLMSMVFVVFFFFFFSVLLLDCLIHFPWTCPSVIGDYIAGHEKLRRAMIRLVW</sequence>
<gene>
    <name evidence="2" type="ORF">POTOM_002401</name>
</gene>
<evidence type="ECO:0000313" key="3">
    <source>
        <dbReference type="Proteomes" id="UP000886885"/>
    </source>
</evidence>
<reference evidence="2" key="1">
    <citation type="journal article" date="2020" name="bioRxiv">
        <title>Hybrid origin of Populus tomentosa Carr. identified through genome sequencing and phylogenomic analysis.</title>
        <authorList>
            <person name="An X."/>
            <person name="Gao K."/>
            <person name="Chen Z."/>
            <person name="Li J."/>
            <person name="Yang X."/>
            <person name="Yang X."/>
            <person name="Zhou J."/>
            <person name="Guo T."/>
            <person name="Zhao T."/>
            <person name="Huang S."/>
            <person name="Miao D."/>
            <person name="Khan W.U."/>
            <person name="Rao P."/>
            <person name="Ye M."/>
            <person name="Lei B."/>
            <person name="Liao W."/>
            <person name="Wang J."/>
            <person name="Ji L."/>
            <person name="Li Y."/>
            <person name="Guo B."/>
            <person name="Mustafa N.S."/>
            <person name="Li S."/>
            <person name="Yun Q."/>
            <person name="Keller S.R."/>
            <person name="Mao J."/>
            <person name="Zhang R."/>
            <person name="Strauss S.H."/>
        </authorList>
    </citation>
    <scope>NUCLEOTIDE SEQUENCE</scope>
    <source>
        <strain evidence="2">GM15</strain>
        <tissue evidence="2">Leaf</tissue>
    </source>
</reference>
<keyword evidence="1" id="KW-1133">Transmembrane helix</keyword>
<dbReference type="Proteomes" id="UP000886885">
    <property type="component" value="Chromosome 1A"/>
</dbReference>
<keyword evidence="1" id="KW-0812">Transmembrane</keyword>
<comment type="caution">
    <text evidence="2">The sequence shown here is derived from an EMBL/GenBank/DDBJ whole genome shotgun (WGS) entry which is preliminary data.</text>
</comment>
<evidence type="ECO:0000313" key="2">
    <source>
        <dbReference type="EMBL" id="KAG6793207.1"/>
    </source>
</evidence>
<feature type="transmembrane region" description="Helical" evidence="1">
    <location>
        <begin position="120"/>
        <end position="142"/>
    </location>
</feature>
<organism evidence="2 3">
    <name type="scientific">Populus tomentosa</name>
    <name type="common">Chinese white poplar</name>
    <dbReference type="NCBI Taxonomy" id="118781"/>
    <lineage>
        <taxon>Eukaryota</taxon>
        <taxon>Viridiplantae</taxon>
        <taxon>Streptophyta</taxon>
        <taxon>Embryophyta</taxon>
        <taxon>Tracheophyta</taxon>
        <taxon>Spermatophyta</taxon>
        <taxon>Magnoliopsida</taxon>
        <taxon>eudicotyledons</taxon>
        <taxon>Gunneridae</taxon>
        <taxon>Pentapetalae</taxon>
        <taxon>rosids</taxon>
        <taxon>fabids</taxon>
        <taxon>Malpighiales</taxon>
        <taxon>Salicaceae</taxon>
        <taxon>Saliceae</taxon>
        <taxon>Populus</taxon>
    </lineage>
</organism>
<dbReference type="AlphaFoldDB" id="A0A8X8DJU3"/>
<proteinExistence type="predicted"/>
<accession>A0A8X8DJU3</accession>
<dbReference type="OrthoDB" id="10634807at2759"/>
<evidence type="ECO:0000256" key="1">
    <source>
        <dbReference type="SAM" id="Phobius"/>
    </source>
</evidence>